<dbReference type="Proteomes" id="UP000323522">
    <property type="component" value="Chromosome"/>
</dbReference>
<evidence type="ECO:0000313" key="2">
    <source>
        <dbReference type="Proteomes" id="UP000323522"/>
    </source>
</evidence>
<name>A0A5C1PXR3_9BURK</name>
<protein>
    <submittedName>
        <fullName evidence="1">Uncharacterized protein</fullName>
    </submittedName>
</protein>
<gene>
    <name evidence="1" type="ORF">EWH46_03930</name>
</gene>
<dbReference type="AlphaFoldDB" id="A0A5C1PXR3"/>
<accession>A0A5C1PXR3</accession>
<dbReference type="EMBL" id="CP035708">
    <property type="protein sequence ID" value="QEN00011.1"/>
    <property type="molecule type" value="Genomic_DNA"/>
</dbReference>
<reference evidence="1 2" key="1">
    <citation type="submission" date="2019-02" db="EMBL/GenBank/DDBJ databases">
        <title>Complete Genome Sequence and Methylome Analysis of Sphaerotilus natans subsp. sulfidivorans D-507.</title>
        <authorList>
            <person name="Fomenkov A."/>
            <person name="Gridneva E."/>
            <person name="Smolyakov D."/>
            <person name="Dubinina G."/>
            <person name="Vincze T."/>
            <person name="Grabovich M."/>
            <person name="Roberts R.J."/>
        </authorList>
    </citation>
    <scope>NUCLEOTIDE SEQUENCE [LARGE SCALE GENOMIC DNA]</scope>
    <source>
        <strain evidence="1 2">D-507</strain>
    </source>
</reference>
<evidence type="ECO:0000313" key="1">
    <source>
        <dbReference type="EMBL" id="QEN00011.1"/>
    </source>
</evidence>
<dbReference type="RefSeq" id="WP_149502757.1">
    <property type="nucleotide sequence ID" value="NZ_CP035708.1"/>
</dbReference>
<sequence>MTDTAQPSSRPRLVLRAWQLRDADAGALKLFMNLLRNRLQAEWVAAQEGSPVDLLVLPVGAVDPSGFEALAAFGAIRLSIAADAAEQARAGALALQRPLQFEEFSALMLEIEPGLIETAAARREVPAPVNAAPAPVPAAPTVTAAAATVVVEPAPVARPSARPGLELAPGARVRLRRWPDPVQLQGRKGHQRLASQIAATALEREDLLSLSGLPEVEVDAFLQAMHRADLLEVLPPESASSASAVTDVAAADSAAAEPVPGSLFGLIRRRLGIGS</sequence>
<organism evidence="1 2">
    <name type="scientific">Sphaerotilus sulfidivorans</name>
    <dbReference type="NCBI Taxonomy" id="639200"/>
    <lineage>
        <taxon>Bacteria</taxon>
        <taxon>Pseudomonadati</taxon>
        <taxon>Pseudomonadota</taxon>
        <taxon>Betaproteobacteria</taxon>
        <taxon>Burkholderiales</taxon>
        <taxon>Sphaerotilaceae</taxon>
        <taxon>Sphaerotilus</taxon>
    </lineage>
</organism>
<proteinExistence type="predicted"/>
<dbReference type="KEGG" id="snn:EWH46_03930"/>